<dbReference type="Proteomes" id="UP000011083">
    <property type="component" value="Unassembled WGS sequence"/>
</dbReference>
<dbReference type="EMBL" id="KB008147">
    <property type="protein sequence ID" value="ELR11775.1"/>
    <property type="molecule type" value="Genomic_DNA"/>
</dbReference>
<dbReference type="AlphaFoldDB" id="L8GFB6"/>
<dbReference type="VEuPathDB" id="AmoebaDB:ACA1_362590"/>
<protein>
    <submittedName>
        <fullName evidence="3">Glycosyltransferase, group 1 domain containing protein</fullName>
    </submittedName>
</protein>
<dbReference type="Gene3D" id="3.40.50.2000">
    <property type="entry name" value="Glycogen Phosphorylase B"/>
    <property type="match status" value="2"/>
</dbReference>
<evidence type="ECO:0000313" key="3">
    <source>
        <dbReference type="EMBL" id="ELR11775.1"/>
    </source>
</evidence>
<feature type="domain" description="Glycosyl transferase family 1" evidence="2">
    <location>
        <begin position="228"/>
        <end position="369"/>
    </location>
</feature>
<keyword evidence="1" id="KW-0328">Glycosyltransferase</keyword>
<dbReference type="GeneID" id="14912205"/>
<keyword evidence="3" id="KW-0808">Transferase</keyword>
<dbReference type="KEGG" id="acan:ACA1_362590"/>
<proteinExistence type="predicted"/>
<dbReference type="PANTHER" id="PTHR12526">
    <property type="entry name" value="GLYCOSYLTRANSFERASE"/>
    <property type="match status" value="1"/>
</dbReference>
<dbReference type="PANTHER" id="PTHR12526:SF630">
    <property type="entry name" value="GLYCOSYLTRANSFERASE"/>
    <property type="match status" value="1"/>
</dbReference>
<evidence type="ECO:0000313" key="4">
    <source>
        <dbReference type="Proteomes" id="UP000011083"/>
    </source>
</evidence>
<name>L8GFB6_ACACF</name>
<evidence type="ECO:0000256" key="1">
    <source>
        <dbReference type="ARBA" id="ARBA00022676"/>
    </source>
</evidence>
<dbReference type="OrthoDB" id="512920at2759"/>
<dbReference type="STRING" id="1257118.L8GFB6"/>
<dbReference type="SUPFAM" id="SSF53756">
    <property type="entry name" value="UDP-Glycosyltransferase/glycogen phosphorylase"/>
    <property type="match status" value="1"/>
</dbReference>
<keyword evidence="4" id="KW-1185">Reference proteome</keyword>
<gene>
    <name evidence="3" type="ORF">ACA1_362590</name>
</gene>
<evidence type="ECO:0000259" key="2">
    <source>
        <dbReference type="Pfam" id="PF00534"/>
    </source>
</evidence>
<dbReference type="CDD" id="cd03801">
    <property type="entry name" value="GT4_PimA-like"/>
    <property type="match status" value="1"/>
</dbReference>
<sequence>MQPYSERTTSQASHTGELLPPGRLRIMVVSVHPPYGGGSAHSSKELALGLRRLGHDVLHVAPYNHDREESLAQEEGLHWIKADFPWNELSISAEAQASMDADLQAVYRKHGPFDYVILGRETFVWHMHAIREVHAGPVMLIVRGAYINRLAGNTNETIDPQLKEQLVGLYREADVIVCIARHLVKSINKVIFDDDLERARTAFIPNPIELPAYDASSQMRWQPGQTIRLAMAAQIKGRKKPLDAVEIVRELRDRGADVELTVYGDGPDMPRMRALIERYGLEKQVVLRGHVTRAEVLEGFSRAETVLLCSDNEGWPRVLQEAIAAGKGVVAYDNIGSREVLKEWITPWALGRLVPIGDFKGAADAVADLAHVLRSSNEPIPPPDLPNSLAVLREYEYTLRHLDSHL</sequence>
<organism evidence="3 4">
    <name type="scientific">Acanthamoeba castellanii (strain ATCC 30010 / Neff)</name>
    <dbReference type="NCBI Taxonomy" id="1257118"/>
    <lineage>
        <taxon>Eukaryota</taxon>
        <taxon>Amoebozoa</taxon>
        <taxon>Discosea</taxon>
        <taxon>Longamoebia</taxon>
        <taxon>Centramoebida</taxon>
        <taxon>Acanthamoebidae</taxon>
        <taxon>Acanthamoeba</taxon>
    </lineage>
</organism>
<dbReference type="RefSeq" id="XP_004333788.1">
    <property type="nucleotide sequence ID" value="XM_004333740.1"/>
</dbReference>
<accession>L8GFB6</accession>
<dbReference type="GO" id="GO:0016757">
    <property type="term" value="F:glycosyltransferase activity"/>
    <property type="evidence" value="ECO:0007669"/>
    <property type="project" value="UniProtKB-KW"/>
</dbReference>
<dbReference type="Pfam" id="PF00534">
    <property type="entry name" value="Glycos_transf_1"/>
    <property type="match status" value="1"/>
</dbReference>
<dbReference type="InterPro" id="IPR001296">
    <property type="entry name" value="Glyco_trans_1"/>
</dbReference>
<reference evidence="3 4" key="1">
    <citation type="journal article" date="2013" name="Genome Biol.">
        <title>Genome of Acanthamoeba castellanii highlights extensive lateral gene transfer and early evolution of tyrosine kinase signaling.</title>
        <authorList>
            <person name="Clarke M."/>
            <person name="Lohan A.J."/>
            <person name="Liu B."/>
            <person name="Lagkouvardos I."/>
            <person name="Roy S."/>
            <person name="Zafar N."/>
            <person name="Bertelli C."/>
            <person name="Schilde C."/>
            <person name="Kianianmomeni A."/>
            <person name="Burglin T.R."/>
            <person name="Frech C."/>
            <person name="Turcotte B."/>
            <person name="Kopec K.O."/>
            <person name="Synnott J.M."/>
            <person name="Choo C."/>
            <person name="Paponov I."/>
            <person name="Finkler A."/>
            <person name="Soon Heng Tan C."/>
            <person name="Hutchins A.P."/>
            <person name="Weinmeier T."/>
            <person name="Rattei T."/>
            <person name="Chu J.S."/>
            <person name="Gimenez G."/>
            <person name="Irimia M."/>
            <person name="Rigden D.J."/>
            <person name="Fitzpatrick D.A."/>
            <person name="Lorenzo-Morales J."/>
            <person name="Bateman A."/>
            <person name="Chiu C.H."/>
            <person name="Tang P."/>
            <person name="Hegemann P."/>
            <person name="Fromm H."/>
            <person name="Raoult D."/>
            <person name="Greub G."/>
            <person name="Miranda-Saavedra D."/>
            <person name="Chen N."/>
            <person name="Nash P."/>
            <person name="Ginger M.L."/>
            <person name="Horn M."/>
            <person name="Schaap P."/>
            <person name="Caler L."/>
            <person name="Loftus B."/>
        </authorList>
    </citation>
    <scope>NUCLEOTIDE SEQUENCE [LARGE SCALE GENOMIC DNA]</scope>
    <source>
        <strain evidence="3 4">Neff</strain>
    </source>
</reference>